<reference evidence="1" key="1">
    <citation type="submission" date="2021-02" db="EMBL/GenBank/DDBJ databases">
        <authorList>
            <person name="Nowell W R."/>
        </authorList>
    </citation>
    <scope>NUCLEOTIDE SEQUENCE</scope>
</reference>
<accession>A0A815SHZ7</accession>
<sequence length="96" mass="11114">ANVTGTEYPDGTHIYEFPNGQIEKHLPNGRQEHILPVKTKNIYLTDVVVLTNKEKKKEDKMILIIGPRRSLNKENENHLSPFGQRLQSLKLIHFIQ</sequence>
<protein>
    <submittedName>
        <fullName evidence="1">Uncharacterized protein</fullName>
    </submittedName>
</protein>
<proteinExistence type="predicted"/>
<dbReference type="OrthoDB" id="10252174at2759"/>
<dbReference type="AlphaFoldDB" id="A0A815SHZ7"/>
<evidence type="ECO:0000313" key="1">
    <source>
        <dbReference type="EMBL" id="CAF1488360.1"/>
    </source>
</evidence>
<evidence type="ECO:0000313" key="2">
    <source>
        <dbReference type="Proteomes" id="UP000663882"/>
    </source>
</evidence>
<dbReference type="Gene3D" id="2.60.450.20">
    <property type="match status" value="1"/>
</dbReference>
<name>A0A815SHZ7_9BILA</name>
<dbReference type="Proteomes" id="UP000663882">
    <property type="component" value="Unassembled WGS sequence"/>
</dbReference>
<dbReference type="InterPro" id="IPR047002">
    <property type="entry name" value="Tcp10_C_sf"/>
</dbReference>
<comment type="caution">
    <text evidence="1">The sequence shown here is derived from an EMBL/GenBank/DDBJ whole genome shotgun (WGS) entry which is preliminary data.</text>
</comment>
<gene>
    <name evidence="1" type="ORF">RFH988_LOCUS38294</name>
</gene>
<dbReference type="EMBL" id="CAJNOO010009028">
    <property type="protein sequence ID" value="CAF1488360.1"/>
    <property type="molecule type" value="Genomic_DNA"/>
</dbReference>
<feature type="non-terminal residue" evidence="1">
    <location>
        <position position="1"/>
    </location>
</feature>
<organism evidence="1 2">
    <name type="scientific">Rotaria sordida</name>
    <dbReference type="NCBI Taxonomy" id="392033"/>
    <lineage>
        <taxon>Eukaryota</taxon>
        <taxon>Metazoa</taxon>
        <taxon>Spiralia</taxon>
        <taxon>Gnathifera</taxon>
        <taxon>Rotifera</taxon>
        <taxon>Eurotatoria</taxon>
        <taxon>Bdelloidea</taxon>
        <taxon>Philodinida</taxon>
        <taxon>Philodinidae</taxon>
        <taxon>Rotaria</taxon>
    </lineage>
</organism>